<dbReference type="InterPro" id="IPR002421">
    <property type="entry name" value="5-3_exonuclease"/>
</dbReference>
<dbReference type="SUPFAM" id="SSF56672">
    <property type="entry name" value="DNA/RNA polymerases"/>
    <property type="match status" value="1"/>
</dbReference>
<accession>A0A382BB34</accession>
<keyword evidence="14" id="KW-0175">Coiled coil</keyword>
<organism evidence="17">
    <name type="scientific">marine metagenome</name>
    <dbReference type="NCBI Taxonomy" id="408172"/>
    <lineage>
        <taxon>unclassified sequences</taxon>
        <taxon>metagenomes</taxon>
        <taxon>ecological metagenomes</taxon>
    </lineage>
</organism>
<dbReference type="FunFam" id="1.20.1060.10:FF:000001">
    <property type="entry name" value="DNA polymerase I"/>
    <property type="match status" value="1"/>
</dbReference>
<keyword evidence="8" id="KW-0378">Hydrolase</keyword>
<dbReference type="SUPFAM" id="SSF53098">
    <property type="entry name" value="Ribonuclease H-like"/>
    <property type="match status" value="1"/>
</dbReference>
<evidence type="ECO:0000256" key="10">
    <source>
        <dbReference type="ARBA" id="ARBA00022932"/>
    </source>
</evidence>
<dbReference type="GO" id="GO:0017108">
    <property type="term" value="F:5'-flap endonuclease activity"/>
    <property type="evidence" value="ECO:0007669"/>
    <property type="project" value="InterPro"/>
</dbReference>
<keyword evidence="10" id="KW-0239">DNA-directed DNA polymerase</keyword>
<dbReference type="Gene3D" id="1.20.1060.10">
    <property type="entry name" value="Taq DNA Polymerase, Chain T, domain 4"/>
    <property type="match status" value="1"/>
</dbReference>
<keyword evidence="6" id="KW-0540">Nuclease</keyword>
<evidence type="ECO:0000313" key="17">
    <source>
        <dbReference type="EMBL" id="SVB10751.1"/>
    </source>
</evidence>
<evidence type="ECO:0000256" key="4">
    <source>
        <dbReference type="ARBA" id="ARBA00022695"/>
    </source>
</evidence>
<feature type="coiled-coil region" evidence="14">
    <location>
        <begin position="530"/>
        <end position="557"/>
    </location>
</feature>
<dbReference type="Gene3D" id="1.10.150.20">
    <property type="entry name" value="5' to 3' exonuclease, C-terminal subdomain"/>
    <property type="match status" value="1"/>
</dbReference>
<proteinExistence type="inferred from homology"/>
<comment type="catalytic activity">
    <reaction evidence="13">
        <text>DNA(n) + a 2'-deoxyribonucleoside 5'-triphosphate = DNA(n+1) + diphosphate</text>
        <dbReference type="Rhea" id="RHEA:22508"/>
        <dbReference type="Rhea" id="RHEA-COMP:17339"/>
        <dbReference type="Rhea" id="RHEA-COMP:17340"/>
        <dbReference type="ChEBI" id="CHEBI:33019"/>
        <dbReference type="ChEBI" id="CHEBI:61560"/>
        <dbReference type="ChEBI" id="CHEBI:173112"/>
        <dbReference type="EC" id="2.7.7.7"/>
    </reaction>
</comment>
<dbReference type="InterPro" id="IPR002562">
    <property type="entry name" value="3'-5'_exonuclease_dom"/>
</dbReference>
<dbReference type="CDD" id="cd06139">
    <property type="entry name" value="DNA_polA_I_Ecoli_like_exo"/>
    <property type="match status" value="1"/>
</dbReference>
<dbReference type="GO" id="GO:0008408">
    <property type="term" value="F:3'-5' exonuclease activity"/>
    <property type="evidence" value="ECO:0007669"/>
    <property type="project" value="InterPro"/>
</dbReference>
<dbReference type="PANTHER" id="PTHR42646">
    <property type="entry name" value="FLAP ENDONUCLEASE XNI"/>
    <property type="match status" value="1"/>
</dbReference>
<evidence type="ECO:0000256" key="6">
    <source>
        <dbReference type="ARBA" id="ARBA00022722"/>
    </source>
</evidence>
<dbReference type="GO" id="GO:0003677">
    <property type="term" value="F:DNA binding"/>
    <property type="evidence" value="ECO:0007669"/>
    <property type="project" value="UniProtKB-KW"/>
</dbReference>
<dbReference type="InterPro" id="IPR008918">
    <property type="entry name" value="HhH2"/>
</dbReference>
<dbReference type="InterPro" id="IPR043502">
    <property type="entry name" value="DNA/RNA_pol_sf"/>
</dbReference>
<reference evidence="17" key="1">
    <citation type="submission" date="2018-05" db="EMBL/GenBank/DDBJ databases">
        <authorList>
            <person name="Lanie J.A."/>
            <person name="Ng W.-L."/>
            <person name="Kazmierczak K.M."/>
            <person name="Andrzejewski T.M."/>
            <person name="Davidsen T.M."/>
            <person name="Wayne K.J."/>
            <person name="Tettelin H."/>
            <person name="Glass J.I."/>
            <person name="Rusch D."/>
            <person name="Podicherti R."/>
            <person name="Tsui H.-C.T."/>
            <person name="Winkler M.E."/>
        </authorList>
    </citation>
    <scope>NUCLEOTIDE SEQUENCE</scope>
</reference>
<dbReference type="CDD" id="cd09859">
    <property type="entry name" value="PIN_53EXO"/>
    <property type="match status" value="1"/>
</dbReference>
<dbReference type="FunFam" id="3.40.50.1010:FF:000001">
    <property type="entry name" value="DNA polymerase I"/>
    <property type="match status" value="1"/>
</dbReference>
<evidence type="ECO:0000256" key="1">
    <source>
        <dbReference type="ARBA" id="ARBA00007705"/>
    </source>
</evidence>
<dbReference type="EC" id="2.7.7.7" evidence="2"/>
<dbReference type="GO" id="GO:0006281">
    <property type="term" value="P:DNA repair"/>
    <property type="evidence" value="ECO:0007669"/>
    <property type="project" value="UniProtKB-KW"/>
</dbReference>
<evidence type="ECO:0000256" key="2">
    <source>
        <dbReference type="ARBA" id="ARBA00012417"/>
    </source>
</evidence>
<dbReference type="GO" id="GO:0008409">
    <property type="term" value="F:5'-3' exonuclease activity"/>
    <property type="evidence" value="ECO:0007669"/>
    <property type="project" value="InterPro"/>
</dbReference>
<keyword evidence="7" id="KW-0227">DNA damage</keyword>
<dbReference type="InterPro" id="IPR036397">
    <property type="entry name" value="RNaseH_sf"/>
</dbReference>
<dbReference type="AlphaFoldDB" id="A0A382BB34"/>
<sequence length="649" mass="74098">MNKPNRLILIDGSAYIFRAYYALPPMSRNDGTPINAVFGFTNMLVKLIEDYQEDKMIVVFDAARKNFRNNIYPDYKANRGDTPEDLIPQFELIKRCVEAFNIKQLELDGYEADDIIASYTKLATTKKIDSLIVSSDKDLMQLVNENVSMLDPMKNKNISIDQVIEKFGVEPKKVIFIQALTGDKVDNIPGAPGIGPKTALELIKQYGDIDGLLKNAKNIKQEKRRKVILESEKDIRTSLELVKLKDNIDLPINIEEIISYSEIKKQNQKLFDFLNEQGFKSIADRLKNNSYIVNSEAIEKKESNKQNKYLLLNSKKILENIISNILKKGYCAIDTETNSLNIEKAKLIGVSLCYDEACSYYIPINHLSKETSKKIEEQLDEDYVLEKLKVICENPSILKIGQNIKYDLRILNKYNISINSVADTMLMSYALDNGRIKHNMDDLAFNHLQHNTIKFKEIVGSGKNKITFDYVELNTAVDYAAEDALITLRLFNLLFPRVKKEKNEFIYQEIDLPLINVLSSMEKNGIKVDKDYLKKLSDEFEKESKSLEKKIYNLSKKEFNIGSPKQLGEILFLNLKIPGGKKTKSGTFSTDSSTLNDLASRGHNIASFVLEWRELTKLKSTYTNALQEQVDKNNRVHTSYGLANTLTGR</sequence>
<dbReference type="PANTHER" id="PTHR42646:SF2">
    <property type="entry name" value="5'-3' EXONUCLEASE FAMILY PROTEIN"/>
    <property type="match status" value="1"/>
</dbReference>
<dbReference type="FunFam" id="1.10.150.20:FF:000003">
    <property type="entry name" value="DNA polymerase I"/>
    <property type="match status" value="1"/>
</dbReference>
<keyword evidence="3" id="KW-0808">Transferase</keyword>
<dbReference type="Pfam" id="PF01612">
    <property type="entry name" value="DNA_pol_A_exo1"/>
    <property type="match status" value="1"/>
</dbReference>
<feature type="domain" description="3'-5' exonuclease" evidence="15">
    <location>
        <begin position="309"/>
        <end position="499"/>
    </location>
</feature>
<evidence type="ECO:0000259" key="15">
    <source>
        <dbReference type="SMART" id="SM00474"/>
    </source>
</evidence>
<keyword evidence="12" id="KW-0234">DNA repair</keyword>
<evidence type="ECO:0000256" key="12">
    <source>
        <dbReference type="ARBA" id="ARBA00023204"/>
    </source>
</evidence>
<evidence type="ECO:0000256" key="8">
    <source>
        <dbReference type="ARBA" id="ARBA00022801"/>
    </source>
</evidence>
<keyword evidence="11" id="KW-0238">DNA-binding</keyword>
<keyword evidence="9" id="KW-0269">Exonuclease</keyword>
<dbReference type="Gene3D" id="3.30.420.10">
    <property type="entry name" value="Ribonuclease H-like superfamily/Ribonuclease H"/>
    <property type="match status" value="1"/>
</dbReference>
<feature type="domain" description="5'-3' exonuclease" evidence="16">
    <location>
        <begin position="2"/>
        <end position="260"/>
    </location>
</feature>
<dbReference type="Pfam" id="PF01367">
    <property type="entry name" value="5_3_exonuc"/>
    <property type="match status" value="1"/>
</dbReference>
<evidence type="ECO:0000256" key="11">
    <source>
        <dbReference type="ARBA" id="ARBA00023125"/>
    </source>
</evidence>
<evidence type="ECO:0000256" key="7">
    <source>
        <dbReference type="ARBA" id="ARBA00022763"/>
    </source>
</evidence>
<dbReference type="InterPro" id="IPR001098">
    <property type="entry name" value="DNA-dir_DNA_pol_A_palm_dom"/>
</dbReference>
<evidence type="ECO:0000256" key="13">
    <source>
        <dbReference type="ARBA" id="ARBA00049244"/>
    </source>
</evidence>
<keyword evidence="4" id="KW-0548">Nucleotidyltransferase</keyword>
<dbReference type="SUPFAM" id="SSF88723">
    <property type="entry name" value="PIN domain-like"/>
    <property type="match status" value="1"/>
</dbReference>
<dbReference type="InterPro" id="IPR020045">
    <property type="entry name" value="DNA_polI_H3TH"/>
</dbReference>
<dbReference type="Pfam" id="PF02739">
    <property type="entry name" value="5_3_exonuc_N"/>
    <property type="match status" value="1"/>
</dbReference>
<dbReference type="EMBL" id="UINC01028911">
    <property type="protein sequence ID" value="SVB10751.1"/>
    <property type="molecule type" value="Genomic_DNA"/>
</dbReference>
<dbReference type="InterPro" id="IPR029060">
    <property type="entry name" value="PIN-like_dom_sf"/>
</dbReference>
<dbReference type="SMART" id="SM00475">
    <property type="entry name" value="53EXOc"/>
    <property type="match status" value="1"/>
</dbReference>
<protein>
    <recommendedName>
        <fullName evidence="2">DNA-directed DNA polymerase</fullName>
        <ecNumber evidence="2">2.7.7.7</ecNumber>
    </recommendedName>
</protein>
<gene>
    <name evidence="17" type="ORF">METZ01_LOCUS163605</name>
</gene>
<dbReference type="Pfam" id="PF00476">
    <property type="entry name" value="DNA_pol_A"/>
    <property type="match status" value="1"/>
</dbReference>
<evidence type="ECO:0000256" key="5">
    <source>
        <dbReference type="ARBA" id="ARBA00022705"/>
    </source>
</evidence>
<dbReference type="GO" id="GO:0033567">
    <property type="term" value="P:DNA replication, Okazaki fragment processing"/>
    <property type="evidence" value="ECO:0007669"/>
    <property type="project" value="InterPro"/>
</dbReference>
<evidence type="ECO:0000256" key="14">
    <source>
        <dbReference type="SAM" id="Coils"/>
    </source>
</evidence>
<dbReference type="InterPro" id="IPR012337">
    <property type="entry name" value="RNaseH-like_sf"/>
</dbReference>
<dbReference type="InterPro" id="IPR020046">
    <property type="entry name" value="5-3_exonucl_a-hlix_arch_N"/>
</dbReference>
<evidence type="ECO:0000256" key="9">
    <source>
        <dbReference type="ARBA" id="ARBA00022839"/>
    </source>
</evidence>
<keyword evidence="5" id="KW-0235">DNA replication</keyword>
<dbReference type="Gene3D" id="3.40.50.1010">
    <property type="entry name" value="5'-nuclease"/>
    <property type="match status" value="1"/>
</dbReference>
<comment type="similarity">
    <text evidence="1">Belongs to the DNA polymerase type-A family.</text>
</comment>
<dbReference type="GO" id="GO:0003887">
    <property type="term" value="F:DNA-directed DNA polymerase activity"/>
    <property type="evidence" value="ECO:0007669"/>
    <property type="project" value="UniProtKB-KW"/>
</dbReference>
<feature type="non-terminal residue" evidence="17">
    <location>
        <position position="649"/>
    </location>
</feature>
<dbReference type="SMART" id="SM00279">
    <property type="entry name" value="HhH2"/>
    <property type="match status" value="1"/>
</dbReference>
<dbReference type="CDD" id="cd09898">
    <property type="entry name" value="H3TH_53EXO"/>
    <property type="match status" value="1"/>
</dbReference>
<evidence type="ECO:0000256" key="3">
    <source>
        <dbReference type="ARBA" id="ARBA00022679"/>
    </source>
</evidence>
<dbReference type="SUPFAM" id="SSF47807">
    <property type="entry name" value="5' to 3' exonuclease, C-terminal subdomain"/>
    <property type="match status" value="1"/>
</dbReference>
<evidence type="ECO:0000259" key="16">
    <source>
        <dbReference type="SMART" id="SM00475"/>
    </source>
</evidence>
<name>A0A382BB34_9ZZZZ</name>
<dbReference type="InterPro" id="IPR036279">
    <property type="entry name" value="5-3_exonuclease_C_sf"/>
</dbReference>
<dbReference type="InterPro" id="IPR038969">
    <property type="entry name" value="FEN"/>
</dbReference>
<dbReference type="SMART" id="SM00474">
    <property type="entry name" value="35EXOc"/>
    <property type="match status" value="1"/>
</dbReference>